<feature type="domain" description="Suppressor of fused-like" evidence="1">
    <location>
        <begin position="25"/>
        <end position="178"/>
    </location>
</feature>
<dbReference type="EMBL" id="AHOM02000009">
    <property type="protein sequence ID" value="EJZ41549.1"/>
    <property type="molecule type" value="Genomic_DNA"/>
</dbReference>
<gene>
    <name evidence="2" type="ORF">LEP1GSC178_3781</name>
</gene>
<dbReference type="RefSeq" id="WP_008593239.1">
    <property type="nucleotide sequence ID" value="NZ_AHOM02000009.1"/>
</dbReference>
<accession>A0ABN0H7A7</accession>
<dbReference type="InterPro" id="IPR020941">
    <property type="entry name" value="SUFU-like_domain"/>
</dbReference>
<dbReference type="Pfam" id="PF05076">
    <property type="entry name" value="SUFU"/>
    <property type="match status" value="1"/>
</dbReference>
<proteinExistence type="predicted"/>
<evidence type="ECO:0000259" key="1">
    <source>
        <dbReference type="Pfam" id="PF05076"/>
    </source>
</evidence>
<name>A0ABN0H7A7_9LEPT</name>
<protein>
    <submittedName>
        <fullName evidence="2">Suppressor of fused protein</fullName>
    </submittedName>
</protein>
<comment type="caution">
    <text evidence="2">The sequence shown here is derived from an EMBL/GenBank/DDBJ whole genome shotgun (WGS) entry which is preliminary data.</text>
</comment>
<evidence type="ECO:0000313" key="3">
    <source>
        <dbReference type="Proteomes" id="UP000018720"/>
    </source>
</evidence>
<organism evidence="2 3">
    <name type="scientific">Leptospira licerasiae str. MMD4847</name>
    <dbReference type="NCBI Taxonomy" id="1049971"/>
    <lineage>
        <taxon>Bacteria</taxon>
        <taxon>Pseudomonadati</taxon>
        <taxon>Spirochaetota</taxon>
        <taxon>Spirochaetia</taxon>
        <taxon>Leptospirales</taxon>
        <taxon>Leptospiraceae</taxon>
        <taxon>Leptospira</taxon>
    </lineage>
</organism>
<sequence>MSLIDHLENYLGEIEEGWAPEWNKDLQIIRFKNTPLEEVSSFVSLGLSKHILKINNREIRQELIFSAYDKFSFDDIAMCLALVCKRILTNHNALLRGELLKMNHRIIPGKDFYGLYVAIPVFFEDDFCVYISESMKIVIAWLIPLYTEEIDFIQSVGWEKFEDLLEEGSCDFWDLDRERMSFVK</sequence>
<reference evidence="2 3" key="1">
    <citation type="submission" date="2012-08" db="EMBL/GenBank/DDBJ databases">
        <authorList>
            <person name="Harkins D.M."/>
            <person name="Durkin A.S."/>
            <person name="Selengut J.D."/>
            <person name="Sanka R."/>
            <person name="DePew J."/>
            <person name="Purushe J."/>
            <person name="Matthias M.A."/>
            <person name="Vinetz J.M."/>
            <person name="Sutton G.G."/>
            <person name="Nelson W.C."/>
            <person name="Fouts D.E."/>
        </authorList>
    </citation>
    <scope>NUCLEOTIDE SEQUENCE [LARGE SCALE GENOMIC DNA]</scope>
    <source>
        <strain evidence="2 3">MMD4847</strain>
    </source>
</reference>
<evidence type="ECO:0000313" key="2">
    <source>
        <dbReference type="EMBL" id="EJZ41549.1"/>
    </source>
</evidence>
<dbReference type="Proteomes" id="UP000018720">
    <property type="component" value="Unassembled WGS sequence"/>
</dbReference>
<keyword evidence="3" id="KW-1185">Reference proteome</keyword>